<reference evidence="2" key="1">
    <citation type="journal article" date="2019" name="Int. J. Syst. Evol. Microbiol.">
        <title>The Global Catalogue of Microorganisms (GCM) 10K type strain sequencing project: providing services to taxonomists for standard genome sequencing and annotation.</title>
        <authorList>
            <consortium name="The Broad Institute Genomics Platform"/>
            <consortium name="The Broad Institute Genome Sequencing Center for Infectious Disease"/>
            <person name="Wu L."/>
            <person name="Ma J."/>
        </authorList>
    </citation>
    <scope>NUCLEOTIDE SEQUENCE [LARGE SCALE GENOMIC DNA]</scope>
    <source>
        <strain evidence="2">JCM 14969</strain>
    </source>
</reference>
<evidence type="ECO:0008006" key="3">
    <source>
        <dbReference type="Google" id="ProtNLM"/>
    </source>
</evidence>
<dbReference type="RefSeq" id="WP_344214367.1">
    <property type="nucleotide sequence ID" value="NZ_BAAAOS010000019.1"/>
</dbReference>
<organism evidence="1 2">
    <name type="scientific">Kribbella sancticallisti</name>
    <dbReference type="NCBI Taxonomy" id="460087"/>
    <lineage>
        <taxon>Bacteria</taxon>
        <taxon>Bacillati</taxon>
        <taxon>Actinomycetota</taxon>
        <taxon>Actinomycetes</taxon>
        <taxon>Propionibacteriales</taxon>
        <taxon>Kribbellaceae</taxon>
        <taxon>Kribbella</taxon>
    </lineage>
</organism>
<dbReference type="NCBIfam" id="TIGR03544">
    <property type="entry name" value="DivI1A_domain"/>
    <property type="match status" value="2"/>
</dbReference>
<evidence type="ECO:0000313" key="1">
    <source>
        <dbReference type="EMBL" id="GAA1575795.1"/>
    </source>
</evidence>
<accession>A0ABP4PAP3</accession>
<gene>
    <name evidence="1" type="ORF">GCM10009789_31490</name>
</gene>
<protein>
    <recommendedName>
        <fullName evidence="3">DivIVA domain-containing protein</fullName>
    </recommendedName>
</protein>
<proteinExistence type="predicted"/>
<dbReference type="InterPro" id="IPR019933">
    <property type="entry name" value="DivIVA_domain"/>
</dbReference>
<dbReference type="Proteomes" id="UP001500393">
    <property type="component" value="Unassembled WGS sequence"/>
</dbReference>
<evidence type="ECO:0000313" key="2">
    <source>
        <dbReference type="Proteomes" id="UP001500393"/>
    </source>
</evidence>
<sequence>MAEPLFTRVRWRGGYDMEQVDAFVERLMATAEGRPVDRPVTADDIRQVQFRSVRLAEGYDMEEVDNFLDQAEGLLRR</sequence>
<dbReference type="EMBL" id="BAAAOS010000019">
    <property type="protein sequence ID" value="GAA1575795.1"/>
    <property type="molecule type" value="Genomic_DNA"/>
</dbReference>
<keyword evidence="2" id="KW-1185">Reference proteome</keyword>
<name>A0ABP4PAP3_9ACTN</name>
<dbReference type="Gene3D" id="6.10.250.660">
    <property type="match status" value="1"/>
</dbReference>
<comment type="caution">
    <text evidence="1">The sequence shown here is derived from an EMBL/GenBank/DDBJ whole genome shotgun (WGS) entry which is preliminary data.</text>
</comment>